<proteinExistence type="predicted"/>
<feature type="coiled-coil region" evidence="1">
    <location>
        <begin position="147"/>
        <end position="174"/>
    </location>
</feature>
<evidence type="ECO:0000313" key="3">
    <source>
        <dbReference type="EMBL" id="KPN42066.1"/>
    </source>
</evidence>
<evidence type="ECO:0000313" key="4">
    <source>
        <dbReference type="Proteomes" id="UP000050511"/>
    </source>
</evidence>
<evidence type="ECO:0000256" key="1">
    <source>
        <dbReference type="SAM" id="Coils"/>
    </source>
</evidence>
<keyword evidence="2" id="KW-1133">Transmembrane helix</keyword>
<dbReference type="RefSeq" id="WP_022638685.1">
    <property type="nucleotide sequence ID" value="NZ_AUTE01000048.1"/>
</dbReference>
<organism evidence="3 4">
    <name type="scientific">Lactiplantibacillus plantarum WJL</name>
    <dbReference type="NCBI Taxonomy" id="1350466"/>
    <lineage>
        <taxon>Bacteria</taxon>
        <taxon>Bacillati</taxon>
        <taxon>Bacillota</taxon>
        <taxon>Bacilli</taxon>
        <taxon>Lactobacillales</taxon>
        <taxon>Lactobacillaceae</taxon>
        <taxon>Lactiplantibacillus</taxon>
    </lineage>
</organism>
<keyword evidence="2" id="KW-0812">Transmembrane</keyword>
<reference evidence="3 4" key="1">
    <citation type="submission" date="2015-10" db="EMBL/GenBank/DDBJ databases">
        <title>Resequencing of Lactobacillus plantarum WJL strain genome.</title>
        <authorList>
            <person name="Martino M.E."/>
        </authorList>
    </citation>
    <scope>NUCLEOTIDE SEQUENCE [LARGE SCALE GENOMIC DNA]</scope>
    <source>
        <strain evidence="3 4">WJL</strain>
    </source>
</reference>
<feature type="transmembrane region" description="Helical" evidence="2">
    <location>
        <begin position="56"/>
        <end position="74"/>
    </location>
</feature>
<keyword evidence="2" id="KW-0472">Membrane</keyword>
<dbReference type="Proteomes" id="UP000050511">
    <property type="component" value="Unassembled WGS sequence"/>
</dbReference>
<comment type="caution">
    <text evidence="3">The sequence shown here is derived from an EMBL/GenBank/DDBJ whole genome shotgun (WGS) entry which is preliminary data.</text>
</comment>
<accession>A0A837P588</accession>
<keyword evidence="1" id="KW-0175">Coiled coil</keyword>
<sequence>MNKERRMVRTIGNVEILIKITKIIGLTFVSWSLFVIGGFTSLVTFNYRTIIQFERVVMSSVLYCSFWLVIYLLIKKVWLPYLKRRIVEDIFNETEKQILTDNEGHSLEVTRLKKDSVWRTLVYPYKEARLFERTLGLPVATIRSGSKERKLTRAEGLKMRNQDLKDRYELEEKQGLGYAAPFYLRCYGSPKIAQIVDEPDDVVAVEHRTEVEKRQH</sequence>
<evidence type="ECO:0000256" key="2">
    <source>
        <dbReference type="SAM" id="Phobius"/>
    </source>
</evidence>
<dbReference type="AlphaFoldDB" id="A0A837P588"/>
<name>A0A837P588_LACPN</name>
<feature type="transmembrane region" description="Helical" evidence="2">
    <location>
        <begin position="20"/>
        <end position="44"/>
    </location>
</feature>
<gene>
    <name evidence="3" type="ORF">WJL_2552</name>
</gene>
<dbReference type="EMBL" id="LKLZ01000011">
    <property type="protein sequence ID" value="KPN42066.1"/>
    <property type="molecule type" value="Genomic_DNA"/>
</dbReference>
<protein>
    <submittedName>
        <fullName evidence="3">Uncharacterized protein</fullName>
    </submittedName>
</protein>